<feature type="chain" id="PRO_5046569074" evidence="3">
    <location>
        <begin position="21"/>
        <end position="3587"/>
    </location>
</feature>
<dbReference type="RefSeq" id="XP_065654240.1">
    <property type="nucleotide sequence ID" value="XM_065798168.1"/>
</dbReference>
<feature type="compositionally biased region" description="Polar residues" evidence="2">
    <location>
        <begin position="1627"/>
        <end position="1651"/>
    </location>
</feature>
<evidence type="ECO:0000256" key="2">
    <source>
        <dbReference type="SAM" id="MobiDB-lite"/>
    </source>
</evidence>
<feature type="region of interest" description="Disordered" evidence="2">
    <location>
        <begin position="1716"/>
        <end position="1788"/>
    </location>
</feature>
<feature type="compositionally biased region" description="Polar residues" evidence="2">
    <location>
        <begin position="1772"/>
        <end position="1788"/>
    </location>
</feature>
<evidence type="ECO:0000256" key="3">
    <source>
        <dbReference type="SAM" id="SignalP"/>
    </source>
</evidence>
<sequence length="3587" mass="410902">MVLYVLFNWCLVATLTSAIAKDTETVSWLPPWLMAAIIDQDHTGKIRVDDGCDMVYHSNNCTIHLKPIGSSCKQLLNFRNIFKDQSKLEVFFNLTDSTFPSDNFYIYNVNVGLCNNDITFVTKNIVSNNFIDRYILLSDVKMEIVLKGFEKFDQSKISIRATGKGMINDKQYKITITKTFFNDFFNIKLNAHKVHFEDLLITFRIEKIFYKGLCILNKKVLEALVAKKIFISGIYDFNRGFYFSGNVVFVDPHSKRHLSTEIIVLREPHQPLKFGVIIKGSIHQNILPLLEDMLKRKQSNVPLIDDVGHGFLSISSHNILRANFDKNIRPRAIPKGVVLQTISKLNEIHKSQSEVSNNDTLGLRLVKLIMCSKKDQVEFNPNNNIDLHKFLGRISTVKNDYFPSWLKTNGIVYVKVEKLEYSGPNKSNILLKLKLKTSLKVLFGTIKINKINFDLIMDRSHKPNQWICGFSSVKKSIGSIEFKVSISCDKGLKNFRIIIESVYLRFSKLLGLLHIDKIPYELKKNTNQLYNFDIKALRIEESQNQFLRLTGVPLLFGMENLAMEGIIWQEGVEKWFAIGIVLKDVDFIDMLKKLTGTKLNAFWVGKTTTSILLSNTNSSPAVYNKIHNHTIRLRRDTTREYLDNTQNNNMATNSLFTQPNYRQYFSDFLQHNEVASPSSQNTYLNPYIEPLQQQIPQQVSFFNSKFESNSDFVDPKRVNGFNIMNTLSGQPIASLNTLPGPSITSTNTLPLQQSTMSGQPINSVNIFADHQVSTPSSEHISSMQSYMPASGNLENLKQENFLKGVFPGLNTMSSSPLLKENDLNNGSPVPINKYPSSASFGQNVESLPASDPVTISLANPFLYSQNSFLPTNFAYQPQPSSLTFNKNSIAPTVSIMNSLMEAYHKINMQKMKENQNQAKNIEAGIIDMMADKRSLPLSIQDSLVHNNLYDIFMNNADAMMRSLSFSKNLVTHDDKRKSKIPKPDSLKVKHSKPLKTSKNKSSFIKKRRKKSVKKKNVLRRNYRNKKRSEIKHKDIKNNVDDLKHNKNDIKKKFGNFMSSKLKNKTQQDVENIKNVSLTHNFSLLPHTMSNDSSSIYKLSSQPSTIKKVSKVLKNEQEKISKKTKTFKQNASVARDWVEVHIPETAEDFFNPSANEDENVHYFKNKTPVVINDLIGSFAESIAKSKSSDKVFFNERLGLSRPNITGLNERANISDNSREQQITNEAPEEKLHNISFSSVMNNSLIDHKSFSKNTTQELRYNSKIKTTTEIDSATLTTFKIINDKVDLTDNHKKSLKFINESHQPLESIEQKSLHDVIWFGSKYSTDPEVFDEYNPKLNSLHNNSIVNKTSENINNPNTKIVNDPSKHLQQFTYIVPESTILTTPTSSSTVKVLKSMNTKSNPKNNIKISSGKDNIDISSGKDNINISSGTNKSKNIIAVKDDVDDIEVITNPGIHNHSLKSGHPNIFKLSLTDGDIDDIRSISQKSKNKSSVIIDTVNNSTIKAESNTTVLNRSLSIDNENKLFLINTNVKHINKTIDNKIKKNDSKIIVDKVQQTTDDAHKLIKDNIGKTKSDASNQTPDASNQINNGSLAIDILKDLLENNRNFNSETIAPNGTAPKPEKLREKSNSGTNETKLMPKASNSVRIEQSQNSTKDIPKDKKLKKPITLKDRSSFVSLNESSLNNSSNSSDNFYLLIDNKTEFNNSINISKIIYFDPGNVSSQSSEKTSNSNIGQDEYFSNMKSDEEEEKEEEKEEDGIISNEIDQNKIKSKETPSYNHTLSSENDQPLTQKNSAIHNENKSINHYDFLLDNQNKEYSFKNESDGDPIEEVEHDFDEIDLVKKSDPSKSTQALHDDSDDTPAVIDDSSEDNVYAKKLHDYLYNNQYKEYEDKSSDDRSQVNEYLNGDTDNLDNIAQIVSMYKSKLKHESATKFLEIKKKKKTRSKNKKLYLVKNKKLQVVMEIRPDSKSNKISVETQGIDNLFHPFIDNKFSINRKKLLSNFSGDQVDSQNFITRKYPAIALHKKGSTKILKSNNKKDNHNEFYTNLTNSKKKILLDVLKHLNRKRYQKEYQNSQEKFLKSSFHRWNRKLLNKPKIRQDLQSKLSFLKNFNLFEKELNKGKFTKHWKDKADIDGGVENIVTSQFNSLKKNDFEKFSDQDTQKKNKLNQTYVDVTTDSDPLEIFQGSKFEGSHLLSNAQKKNVQVRLINSSSTLYPVIDDSVRNEVSSALTEVTKSKKKTNSHDYIRDKFHETTTSDGYKMFSSIPNAYDLNNEVLRNQHPIIYNDSIVEFFKRNSIPINNHSLDSDDIISIFKLAELEDQFEPLPWLHGTNNTKFLNEFFKVKLKDKKVKKKAAYTKHTKMNRTHHFSSHYLSSKKNSTLEYINSSTHLISPIKEAIKNYLSQHSQSDVMTNKKISLNTETRKSKESQRANETINKSKQQFLEEFAEKNLKGIDEKILQLKNNLETVAYEDAEQRLTFKDIERLKGITDKINEFKMSLNNDLEANTTLPNKTAFKNESANEILSSGNKFSWNNTWSNILSSGNKFLWSKTWSNKSNNLSDRSESPHFFLKKKKNHFSLNKKKNNNNKPSLLKKKKNHIKLQRGESKKFQNKNRKNYENHKNSTVYNYDKKFRMQDLKNITIVEGVSLYTTVLQSDFCRDGDELCLLIKRNVISNAPLYLKGVFVSGEIELTAPVPVTSQFTKTWSIEFLQLVMQIKKSSSNVFVRAELVFRDENLRFNGKIALGANGLQLSMSMKDQWRQPFGVDYIVINNPIFTTSYNVDSLSYFEMRGNFSLGIIDSKNALKGELHIGYNPNDPSANYFYGEINSLTVKNLLNAFNKTVMLPQVIESSYFPHGLLVSYSSNPYGYRIVEKKLKIDYGFMLSGYINFIGYKVFCVIKITTAEITMNILMPSMEFGGGFVQMQSSEDDLTHGPSMVLHIAKDEVLVQAVGEASMLGVHGPSLLLISNDTFKLKMKANFYDLIEGTLLLEAGTDEGLSSAKFRLDSCLNIKEEKLKEAIINRINSIIENGNSTLQRAIGKHEEIVAMFDHTKETLEEMKRTINDKERELFSDSHDIVESQKLIATNCFQKCPKVCQSGFTFKKKCTKVLHRWISCRNFEECYRKRPQIDCILECEQKKFLQKGFNFVTRKRALKNFLALKSQWKNLFLYESLLQKIPLKMAEELVSSVSTEMHVADKVVDLLTLTPKNDVFKFQHFCIWGNLAELNDFCVAFNMSITLFKQDMSTSDTLCINEKVFITLGADVVNKQYPEIVEMEKVLVSKEKDFEKLKHEKIKIDKLLTNLRRNFNNQEVTADFMEHYYIPNSNEEYFNRIIRSSVPGYLFHPDIIFSLYGPRKEFSTSYTSNSSLHRKTVKKNCDDYCSCLTRTIHIYNEIANGLNTVLSSVKQEKDYHIRTRDKLKKIFHSNISCCPEFAKKSSYETQKFLDLQSSLDRSYRHWLNVTFKQLVDYEKNVVPDYISQVSDIFPDSDLQSFLNKLNQQAKSSVKRSEISGRTKVMEIDNIDEIKLGLEKLLFLNISTSIDEKIALIRELKKKLLLARTLGKLCKVSRLTSPVKHSWSSYSGDYEDPEER</sequence>
<feature type="compositionally biased region" description="Basic and acidic residues" evidence="2">
    <location>
        <begin position="971"/>
        <end position="987"/>
    </location>
</feature>
<keyword evidence="3" id="KW-0732">Signal</keyword>
<feature type="compositionally biased region" description="Basic residues" evidence="2">
    <location>
        <begin position="988"/>
        <end position="1015"/>
    </location>
</feature>
<dbReference type="GeneID" id="101235976"/>
<evidence type="ECO:0000256" key="1">
    <source>
        <dbReference type="SAM" id="Coils"/>
    </source>
</evidence>
<feature type="region of interest" description="Disordered" evidence="2">
    <location>
        <begin position="971"/>
        <end position="1015"/>
    </location>
</feature>
<organism evidence="4 5">
    <name type="scientific">Hydra vulgaris</name>
    <name type="common">Hydra</name>
    <name type="synonym">Hydra attenuata</name>
    <dbReference type="NCBI Taxonomy" id="6087"/>
    <lineage>
        <taxon>Eukaryota</taxon>
        <taxon>Metazoa</taxon>
        <taxon>Cnidaria</taxon>
        <taxon>Hydrozoa</taxon>
        <taxon>Hydroidolina</taxon>
        <taxon>Anthoathecata</taxon>
        <taxon>Aplanulata</taxon>
        <taxon>Hydridae</taxon>
        <taxon>Hydra</taxon>
    </lineage>
</organism>
<evidence type="ECO:0000313" key="4">
    <source>
        <dbReference type="Proteomes" id="UP001652625"/>
    </source>
</evidence>
<protein>
    <submittedName>
        <fullName evidence="5">Uncharacterized protein LOC101235976 isoform X2</fullName>
    </submittedName>
</protein>
<feature type="compositionally biased region" description="Low complexity" evidence="2">
    <location>
        <begin position="1717"/>
        <end position="1730"/>
    </location>
</feature>
<proteinExistence type="predicted"/>
<accession>A0ABM4BYC2</accession>
<keyword evidence="1" id="KW-0175">Coiled coil</keyword>
<gene>
    <name evidence="5" type="primary">LOC101235976</name>
</gene>
<feature type="signal peptide" evidence="3">
    <location>
        <begin position="1"/>
        <end position="20"/>
    </location>
</feature>
<feature type="region of interest" description="Disordered" evidence="2">
    <location>
        <begin position="1605"/>
        <end position="1666"/>
    </location>
</feature>
<evidence type="ECO:0000313" key="5">
    <source>
        <dbReference type="RefSeq" id="XP_065654240.1"/>
    </source>
</evidence>
<keyword evidence="4" id="KW-1185">Reference proteome</keyword>
<dbReference type="Proteomes" id="UP001652625">
    <property type="component" value="Chromosome 05"/>
</dbReference>
<feature type="region of interest" description="Disordered" evidence="2">
    <location>
        <begin position="1839"/>
        <end position="1865"/>
    </location>
</feature>
<feature type="coiled-coil region" evidence="1">
    <location>
        <begin position="1025"/>
        <end position="1052"/>
    </location>
</feature>
<reference evidence="5" key="1">
    <citation type="submission" date="2025-08" db="UniProtKB">
        <authorList>
            <consortium name="RefSeq"/>
        </authorList>
    </citation>
    <scope>IDENTIFICATION</scope>
</reference>
<feature type="compositionally biased region" description="Acidic residues" evidence="2">
    <location>
        <begin position="1743"/>
        <end position="1756"/>
    </location>
</feature>
<name>A0ABM4BYC2_HYDVU</name>